<dbReference type="STRING" id="320778.ABT57_22390"/>
<dbReference type="SUPFAM" id="SSF47413">
    <property type="entry name" value="lambda repressor-like DNA-binding domains"/>
    <property type="match status" value="1"/>
</dbReference>
<protein>
    <recommendedName>
        <fullName evidence="2">HTH cro/C1-type domain-containing protein</fullName>
    </recommendedName>
</protein>
<feature type="domain" description="HTH cro/C1-type" evidence="2">
    <location>
        <begin position="12"/>
        <end position="66"/>
    </location>
</feature>
<dbReference type="CDD" id="cd00093">
    <property type="entry name" value="HTH_XRE"/>
    <property type="match status" value="1"/>
</dbReference>
<dbReference type="PATRIC" id="fig|320778.3.peg.4801"/>
<dbReference type="Pfam" id="PF01381">
    <property type="entry name" value="HTH_3"/>
    <property type="match status" value="1"/>
</dbReference>
<dbReference type="InterPro" id="IPR010982">
    <property type="entry name" value="Lambda_DNA-bd_dom_sf"/>
</dbReference>
<sequence length="126" mass="14390">MVTAKPQIAKRIKEAREWKGLSQVAMAKRLGIARQTYLDLETGKTEPRITVLLSIAALTERPVSWFMVEESTHTTERCQPDMQPLLSLYRQLPEPLRSQLLTSHIGQLKACLDYLHHHQPDEAACE</sequence>
<proteinExistence type="predicted"/>
<dbReference type="Gene3D" id="1.10.260.40">
    <property type="entry name" value="lambda repressor-like DNA-binding domains"/>
    <property type="match status" value="1"/>
</dbReference>
<organism evidence="3 4">
    <name type="scientific">Photobacterium ganghwense</name>
    <dbReference type="NCBI Taxonomy" id="320778"/>
    <lineage>
        <taxon>Bacteria</taxon>
        <taxon>Pseudomonadati</taxon>
        <taxon>Pseudomonadota</taxon>
        <taxon>Gammaproteobacteria</taxon>
        <taxon>Vibrionales</taxon>
        <taxon>Vibrionaceae</taxon>
        <taxon>Photobacterium</taxon>
    </lineage>
</organism>
<evidence type="ECO:0000313" key="3">
    <source>
        <dbReference type="EMBL" id="KLV05022.1"/>
    </source>
</evidence>
<dbReference type="PROSITE" id="PS50943">
    <property type="entry name" value="HTH_CROC1"/>
    <property type="match status" value="1"/>
</dbReference>
<reference evidence="3 4" key="1">
    <citation type="submission" date="2015-05" db="EMBL/GenBank/DDBJ databases">
        <title>Photobacterium galathea sp. nov.</title>
        <authorList>
            <person name="Machado H."/>
            <person name="Gram L."/>
        </authorList>
    </citation>
    <scope>NUCLEOTIDE SEQUENCE [LARGE SCALE GENOMIC DNA]</scope>
    <source>
        <strain evidence="3 4">DSM 22954</strain>
    </source>
</reference>
<dbReference type="SMART" id="SM00530">
    <property type="entry name" value="HTH_XRE"/>
    <property type="match status" value="1"/>
</dbReference>
<dbReference type="PANTHER" id="PTHR46558:SF4">
    <property type="entry name" value="DNA-BIDING PHAGE PROTEIN"/>
    <property type="match status" value="1"/>
</dbReference>
<dbReference type="GO" id="GO:0003677">
    <property type="term" value="F:DNA binding"/>
    <property type="evidence" value="ECO:0007669"/>
    <property type="project" value="UniProtKB-KW"/>
</dbReference>
<dbReference type="OrthoDB" id="5815699at2"/>
<dbReference type="Proteomes" id="UP000035909">
    <property type="component" value="Unassembled WGS sequence"/>
</dbReference>
<dbReference type="EMBL" id="LDOU01000028">
    <property type="protein sequence ID" value="KLV05022.1"/>
    <property type="molecule type" value="Genomic_DNA"/>
</dbReference>
<evidence type="ECO:0000256" key="1">
    <source>
        <dbReference type="ARBA" id="ARBA00023125"/>
    </source>
</evidence>
<evidence type="ECO:0000259" key="2">
    <source>
        <dbReference type="PROSITE" id="PS50943"/>
    </source>
</evidence>
<dbReference type="RefSeq" id="WP_047887486.1">
    <property type="nucleotide sequence ID" value="NZ_CP071325.1"/>
</dbReference>
<dbReference type="PANTHER" id="PTHR46558">
    <property type="entry name" value="TRACRIPTIONAL REGULATORY PROTEIN-RELATED-RELATED"/>
    <property type="match status" value="1"/>
</dbReference>
<comment type="caution">
    <text evidence="3">The sequence shown here is derived from an EMBL/GenBank/DDBJ whole genome shotgun (WGS) entry which is preliminary data.</text>
</comment>
<keyword evidence="1" id="KW-0238">DNA-binding</keyword>
<name>A0A0J1JRY6_9GAMM</name>
<keyword evidence="4" id="KW-1185">Reference proteome</keyword>
<gene>
    <name evidence="3" type="ORF">ABT57_22390</name>
</gene>
<accession>A0A0J1JRY6</accession>
<evidence type="ECO:0000313" key="4">
    <source>
        <dbReference type="Proteomes" id="UP000035909"/>
    </source>
</evidence>
<dbReference type="InterPro" id="IPR001387">
    <property type="entry name" value="Cro/C1-type_HTH"/>
</dbReference>
<dbReference type="AlphaFoldDB" id="A0A0J1JRY6"/>